<dbReference type="Proteomes" id="UP000054166">
    <property type="component" value="Unassembled WGS sequence"/>
</dbReference>
<dbReference type="AlphaFoldDB" id="A0A0C3GCU2"/>
<organism evidence="1 2">
    <name type="scientific">Piloderma croceum (strain F 1598)</name>
    <dbReference type="NCBI Taxonomy" id="765440"/>
    <lineage>
        <taxon>Eukaryota</taxon>
        <taxon>Fungi</taxon>
        <taxon>Dikarya</taxon>
        <taxon>Basidiomycota</taxon>
        <taxon>Agaricomycotina</taxon>
        <taxon>Agaricomycetes</taxon>
        <taxon>Agaricomycetidae</taxon>
        <taxon>Atheliales</taxon>
        <taxon>Atheliaceae</taxon>
        <taxon>Piloderma</taxon>
    </lineage>
</organism>
<reference evidence="1 2" key="1">
    <citation type="submission" date="2014-04" db="EMBL/GenBank/DDBJ databases">
        <authorList>
            <consortium name="DOE Joint Genome Institute"/>
            <person name="Kuo A."/>
            <person name="Tarkka M."/>
            <person name="Buscot F."/>
            <person name="Kohler A."/>
            <person name="Nagy L.G."/>
            <person name="Floudas D."/>
            <person name="Copeland A."/>
            <person name="Barry K.W."/>
            <person name="Cichocki N."/>
            <person name="Veneault-Fourrey C."/>
            <person name="LaButti K."/>
            <person name="Lindquist E.A."/>
            <person name="Lipzen A."/>
            <person name="Lundell T."/>
            <person name="Morin E."/>
            <person name="Murat C."/>
            <person name="Sun H."/>
            <person name="Tunlid A."/>
            <person name="Henrissat B."/>
            <person name="Grigoriev I.V."/>
            <person name="Hibbett D.S."/>
            <person name="Martin F."/>
            <person name="Nordberg H.P."/>
            <person name="Cantor M.N."/>
            <person name="Hua S.X."/>
        </authorList>
    </citation>
    <scope>NUCLEOTIDE SEQUENCE [LARGE SCALE GENOMIC DNA]</scope>
    <source>
        <strain evidence="1 2">F 1598</strain>
    </source>
</reference>
<evidence type="ECO:0000313" key="2">
    <source>
        <dbReference type="Proteomes" id="UP000054166"/>
    </source>
</evidence>
<dbReference type="InParanoid" id="A0A0C3GCU2"/>
<name>A0A0C3GCU2_PILCF</name>
<accession>A0A0C3GCU2</accession>
<sequence length="108" mass="12041">MSATTIYWTLRSKIQGKEITFISNSVLLYGTISPHLNTGYDLVYAEGWCNDIDVPLKILVVKIEISGMMICFKYTDGCEQRTPKAPTRVANVAACDLNKKSSVYPSDK</sequence>
<protein>
    <submittedName>
        <fullName evidence="1">Uncharacterized protein</fullName>
    </submittedName>
</protein>
<dbReference type="HOGENOM" id="CLU_2197916_0_0_1"/>
<gene>
    <name evidence="1" type="ORF">PILCRDRAFT_85583</name>
</gene>
<reference evidence="2" key="2">
    <citation type="submission" date="2015-01" db="EMBL/GenBank/DDBJ databases">
        <title>Evolutionary Origins and Diversification of the Mycorrhizal Mutualists.</title>
        <authorList>
            <consortium name="DOE Joint Genome Institute"/>
            <consortium name="Mycorrhizal Genomics Consortium"/>
            <person name="Kohler A."/>
            <person name="Kuo A."/>
            <person name="Nagy L.G."/>
            <person name="Floudas D."/>
            <person name="Copeland A."/>
            <person name="Barry K.W."/>
            <person name="Cichocki N."/>
            <person name="Veneault-Fourrey C."/>
            <person name="LaButti K."/>
            <person name="Lindquist E.A."/>
            <person name="Lipzen A."/>
            <person name="Lundell T."/>
            <person name="Morin E."/>
            <person name="Murat C."/>
            <person name="Riley R."/>
            <person name="Ohm R."/>
            <person name="Sun H."/>
            <person name="Tunlid A."/>
            <person name="Henrissat B."/>
            <person name="Grigoriev I.V."/>
            <person name="Hibbett D.S."/>
            <person name="Martin F."/>
        </authorList>
    </citation>
    <scope>NUCLEOTIDE SEQUENCE [LARGE SCALE GENOMIC DNA]</scope>
    <source>
        <strain evidence="2">F 1598</strain>
    </source>
</reference>
<keyword evidence="2" id="KW-1185">Reference proteome</keyword>
<dbReference type="EMBL" id="KN832977">
    <property type="protein sequence ID" value="KIM88461.1"/>
    <property type="molecule type" value="Genomic_DNA"/>
</dbReference>
<evidence type="ECO:0000313" key="1">
    <source>
        <dbReference type="EMBL" id="KIM88461.1"/>
    </source>
</evidence>
<proteinExistence type="predicted"/>